<sequence>MKIFLITVLAGFLSLFGGDLHLLSIPNADGKYNAAVIEKALEANGFVISANSEMNGPFKIQFGQSDFTQFNLLTAYHKAHSETLVKANPDAGIFVPMGFGIYQRSGEKEFHVSILSAEAMAKIAGFKAKEFVLIEKEALATLKKALPNAKVTMSETALPQEGVLLSRYVKESSKESWAADKEEAEMMIEDGLKPAGFVMSNFTDYNFALGEKSPFDFYDTYSICKLKVIYTVAKTRPEAAAFAPCTLMVYKKKDADEIVMGFPGVYNWMSSARVDNSEAKETLLQAQKDFEGVLNSVIE</sequence>
<dbReference type="RefSeq" id="WP_303662864.1">
    <property type="nucleotide sequence ID" value="NZ_DLUI01000047.1"/>
</dbReference>
<evidence type="ECO:0000313" key="1">
    <source>
        <dbReference type="EMBL" id="DAB39000.1"/>
    </source>
</evidence>
<dbReference type="SUPFAM" id="SSF103247">
    <property type="entry name" value="TT1751-like"/>
    <property type="match status" value="2"/>
</dbReference>
<gene>
    <name evidence="1" type="ORF">CFH83_03115</name>
</gene>
<evidence type="ECO:0000313" key="2">
    <source>
        <dbReference type="Proteomes" id="UP000228859"/>
    </source>
</evidence>
<proteinExistence type="predicted"/>
<comment type="caution">
    <text evidence="1">The sequence shown here is derived from an EMBL/GenBank/DDBJ whole genome shotgun (WGS) entry which is preliminary data.</text>
</comment>
<dbReference type="AlphaFoldDB" id="A0A2D3WIZ6"/>
<accession>A0A2D3WIZ6</accession>
<reference evidence="1 2" key="1">
    <citation type="journal article" date="2017" name="Front. Microbiol.">
        <title>Comparative Genomic Analysis of the Class Epsilonproteobacteria and Proposed Reclassification to Epsilonbacteraeota (phyl. nov.).</title>
        <authorList>
            <person name="Waite D.W."/>
            <person name="Vanwonterghem I."/>
            <person name="Rinke C."/>
            <person name="Parks D.H."/>
            <person name="Zhang Y."/>
            <person name="Takai K."/>
            <person name="Sievert S.M."/>
            <person name="Simon J."/>
            <person name="Campbell B.J."/>
            <person name="Hanson T.E."/>
            <person name="Woyke T."/>
            <person name="Klotz M.G."/>
            <person name="Hugenholtz P."/>
        </authorList>
    </citation>
    <scope>NUCLEOTIDE SEQUENCE [LARGE SCALE GENOMIC DNA]</scope>
    <source>
        <strain evidence="1">UBA12443</strain>
    </source>
</reference>
<dbReference type="Proteomes" id="UP000228859">
    <property type="component" value="Unassembled WGS sequence"/>
</dbReference>
<dbReference type="Gene3D" id="3.30.310.70">
    <property type="entry name" value="TT1751-like domain"/>
    <property type="match status" value="2"/>
</dbReference>
<dbReference type="InterPro" id="IPR035923">
    <property type="entry name" value="TT1751-like_sf"/>
</dbReference>
<name>A0A2D3WIZ6_9BACT</name>
<organism evidence="1 2">
    <name type="scientific">Sulfuricurvum kujiense</name>
    <dbReference type="NCBI Taxonomy" id="148813"/>
    <lineage>
        <taxon>Bacteria</taxon>
        <taxon>Pseudomonadati</taxon>
        <taxon>Campylobacterota</taxon>
        <taxon>Epsilonproteobacteria</taxon>
        <taxon>Campylobacterales</taxon>
        <taxon>Sulfurimonadaceae</taxon>
        <taxon>Sulfuricurvum</taxon>
    </lineage>
</organism>
<protein>
    <submittedName>
        <fullName evidence="1">DUF302 domain-containing protein</fullName>
    </submittedName>
</protein>
<dbReference type="EMBL" id="DLUI01000047">
    <property type="protein sequence ID" value="DAB39000.1"/>
    <property type="molecule type" value="Genomic_DNA"/>
</dbReference>